<dbReference type="OrthoDB" id="549639at2759"/>
<comment type="caution">
    <text evidence="2">The sequence shown here is derived from an EMBL/GenBank/DDBJ whole genome shotgun (WGS) entry which is preliminary data.</text>
</comment>
<dbReference type="PANTHER" id="PTHR15922">
    <property type="entry name" value="NEUROBLASTOMA-AMPLIFIED SEQUENCE"/>
    <property type="match status" value="1"/>
</dbReference>
<dbReference type="Proteomes" id="UP000650467">
    <property type="component" value="Unassembled WGS sequence"/>
</dbReference>
<accession>A0A835SWW8</accession>
<dbReference type="GO" id="GO:0070939">
    <property type="term" value="C:Dsl1/NZR complex"/>
    <property type="evidence" value="ECO:0007669"/>
    <property type="project" value="TreeGrafter"/>
</dbReference>
<keyword evidence="3" id="KW-1185">Reference proteome</keyword>
<feature type="region of interest" description="Disordered" evidence="1">
    <location>
        <begin position="1530"/>
        <end position="1570"/>
    </location>
</feature>
<dbReference type="PANTHER" id="PTHR15922:SF2">
    <property type="entry name" value="NBAS SUBUNIT OF NRZ TETHERING COMPLEX"/>
    <property type="match status" value="1"/>
</dbReference>
<gene>
    <name evidence="2" type="ORF">HXX76_009448</name>
</gene>
<name>A0A835SWW8_CHLIN</name>
<proteinExistence type="predicted"/>
<feature type="compositionally biased region" description="Low complexity" evidence="1">
    <location>
        <begin position="1537"/>
        <end position="1556"/>
    </location>
</feature>
<sequence length="2571" mass="259345">MLPPNAGPWKGREVSAVALPAPALLLLLTSKPPQLYSIPLGAPPRILAGLKPIALGSRAGLSSVRAAVFHAASATLVVAGEAGRSGGEASGGPAVSVSAWRVEISSSSSDCKAQLKGAYVGPLQAPEGGGGKGAAAPVLGRWSLAVSPLGEQAALCVPPAGGLLLLSLPQCSRVQLGLQACSELAACAGSAVSSCWWTTEAALALSDARGRVALAQLPGLGADLLLGPEAEAESEGPSAASRGGKQEPGVMFAAGSVVAAKVGGPGPRGLLVLEPVAAAAATGSGAARLGGSAAGGSGASASLRLLLLAERTEQEMMQLHVRHQRWGAALRLAAGAGLDADSVYAARWAASAVDAGGEAVSANLERMRDRRWVVCECLSRLAVDVAGQRLLLQYGLAETEAQERAQSDGGGSGGGSDAAWWWWRLARLRLLRHLDRLEVLLAAQGGAYDAVAYATFRDLPLAAAAGSWAALGGVGPLTALAGAYPAALSPAAPGPLLLGALSRLPETLSPRLYGALLPRADNTDGAARRPSPRAADWAEVPEQLTALAVALSAAVAAGHADGQHMETPGGGPLPGDVEADMTDATWRALVPPARLSAAAVCEWYCERALQLDEATGQMQASLALLELGWERGGRSPRLAQLLGAARALAGVMTAAATARQCTAGAAAAAPPSHRHHGQRQPPSIWLLGLRGFLALPGGEQLRLLLGGSSEDSLRRDVKERVLPYLRGPGVSAAEAATLAAALLGEEVGRRPGWAAALCEAEADSMAASASSAPGSAAGLLFGSAEQMVKALYRALMDCHHTDEWPALQRAVKAAARALDAERRHVATLSAAGQLGSPPEQLAEAEALLSRLAGAVTAAELLAAQGLPLTVRHVSTCREGVQEAARCVRQVLGRVQRSSASQPDADWAALWRDLAAVRAAAFTCLTPEQVLSELCRCMLHCGRTDLANAYLRGGAPPVDGVAPPPSTGQTGGNEHEEPEQTAAVVSLADEAADALLASVAAELLAAANDPWDSSAQQAAACLALAADECAAAQGLRHLMAALQLLPDFGIELMPAQVLQMPDRFEVVRLALAAQEQAEAEERRSGAAAGLAPGLVAVLTGVGKAAAGSAGAKGLGAAALGGRGSRRRAAVQVAGRAAAAGGRAAAALAGGLLAVAGRVAPNVVGAVADRVAGIVAGTAAAGDQQLDGELDGGGSGPRAGGPRGLAVSVGRLLELAELLGLTSTADELRVRELAARSALRSGDVAVPQHLALGLMAAQHTSVWSLCADLGSYKQLPGGDPVRRRLLSYAALHCPPPRMPLLLEELRKVERRLEPGAAGTVDATTIQSDDELQLRQAIAMAPPGGGRGVVSGGAPESAGLPSFGDTLLALAVLQPMAAALGSAADAEAHKLFHVLDELAAAHHDDGGRGQPYAQVQRALALRCFCHCLAAVAAGGACRTPQQRLQLLQRPLGELLKEAQHSSTDGCSAVVAGAAAAALVAESAMAAARDSRAVRRAVPGVDAGQFAAGDSAYRREAILRQASLAGAAEAGALVGSGPGGSSPSRTSGPPSPTSAASGSRLSAPDQVPLQPQAGASSALAEALADAASSARGAELLTAAARLAAVYGVEGWELRLAFTTSLLTSAPAVTPELRAAVSRAAAPLLTSEHSATALLRQLASTAYAALPPASGPHLAAWVALLIECLGAAAQLAPSAADPGRAAAVAVLAPAACPALDKLRELLERAAGALKGLALTTLLAQLLSAVLQPLGLALQPPATQATAGSPDTVAAVAALFTYVKPANIPQAAKLVAALHKLLGPLGRKALVPQLQPALDALPPSLPYLCLCVKAVSVKAPQRGSADGGAAAPPPPHRDMAAAWGHIAEHVVRLPPPQLAAWLAFALLPGAGPGPAYCCPLPPSVTGCTLLPVPMPRTVQTEVLDTCMPLVAAADGSALGGVPGVDLAARLPQLRELHRRLRLLRAAQQTGSTAGGPELTEDQARRLDSDLFPAAGSGSDAAADLADGGRVQSALAHLAASGCPFAVLLDLASAVAEGHSSAFSGDTVAAAAVRDALQAALERLKASAGGPGSGSAEPLNQLRGIMRCLDVQPGVRSAAAPEAAAAEAPAAEGSLASQLAALRDEVWSRLQQATEQPEADGAGGAAVGWSGVTGGRHGVVAALLGLQTQLGSEVWSDWGGSAASADGSGGRTVQLRLLATRTRALLAHLPPLQPAPAGGVDTNVSVRPEDLDSCSSAERLFVRLLGASAVGGTDTQSELPPPQSQERLRLLSRLLTDVWQGGHVWEEPPSQDAHDCATAAATVSPLHGCWLALALAHLQSGHLLETTRLLDPPLHAAAASPRLLLTEADVDEVLRQAAGQGAALANPNGNCSAGAWSRWVVGLSSPYAAHRQRALAELQQEAVPTGAGATLRGPTELEALVLLALLARSGDAAVLASSNGCCLSAALLQHLTAAAHAGSGTGCSVVARCAVVPCLAALLTEQGQAGLAAGVVARWLRLHPALAAAGGSGLVLETYLRKVVAAGGRGDGGTAGVSVSAEELDNGGWPGSVVWSMREREGMCRSALQQLATRAQQLPASTGATD</sequence>
<dbReference type="GO" id="GO:0000149">
    <property type="term" value="F:SNARE binding"/>
    <property type="evidence" value="ECO:0007669"/>
    <property type="project" value="TreeGrafter"/>
</dbReference>
<dbReference type="GO" id="GO:0006890">
    <property type="term" value="P:retrograde vesicle-mediated transport, Golgi to endoplasmic reticulum"/>
    <property type="evidence" value="ECO:0007669"/>
    <property type="project" value="TreeGrafter"/>
</dbReference>
<evidence type="ECO:0000256" key="1">
    <source>
        <dbReference type="SAM" id="MobiDB-lite"/>
    </source>
</evidence>
<evidence type="ECO:0008006" key="4">
    <source>
        <dbReference type="Google" id="ProtNLM"/>
    </source>
</evidence>
<evidence type="ECO:0000313" key="2">
    <source>
        <dbReference type="EMBL" id="KAG2431433.1"/>
    </source>
</evidence>
<evidence type="ECO:0000313" key="3">
    <source>
        <dbReference type="Proteomes" id="UP000650467"/>
    </source>
</evidence>
<dbReference type="EMBL" id="JAEHOC010000024">
    <property type="protein sequence ID" value="KAG2431433.1"/>
    <property type="molecule type" value="Genomic_DNA"/>
</dbReference>
<feature type="region of interest" description="Disordered" evidence="1">
    <location>
        <begin position="956"/>
        <end position="977"/>
    </location>
</feature>
<reference evidence="2" key="1">
    <citation type="journal article" date="2020" name="bioRxiv">
        <title>Comparative genomics of Chlamydomonas.</title>
        <authorList>
            <person name="Craig R.J."/>
            <person name="Hasan A.R."/>
            <person name="Ness R.W."/>
            <person name="Keightley P.D."/>
        </authorList>
    </citation>
    <scope>NUCLEOTIDE SEQUENCE</scope>
    <source>
        <strain evidence="2">SAG 7.73</strain>
    </source>
</reference>
<protein>
    <recommendedName>
        <fullName evidence="4">Sec39 domain-containing protein</fullName>
    </recommendedName>
</protein>
<organism evidence="2 3">
    <name type="scientific">Chlamydomonas incerta</name>
    <dbReference type="NCBI Taxonomy" id="51695"/>
    <lineage>
        <taxon>Eukaryota</taxon>
        <taxon>Viridiplantae</taxon>
        <taxon>Chlorophyta</taxon>
        <taxon>core chlorophytes</taxon>
        <taxon>Chlorophyceae</taxon>
        <taxon>CS clade</taxon>
        <taxon>Chlamydomonadales</taxon>
        <taxon>Chlamydomonadaceae</taxon>
        <taxon>Chlamydomonas</taxon>
    </lineage>
</organism>